<dbReference type="PANTHER" id="PTHR30437:SF4">
    <property type="entry name" value="TRANSCRIPTION ELONGATION FACTOR GREA"/>
    <property type="match status" value="1"/>
</dbReference>
<dbReference type="RefSeq" id="WP_013302494.1">
    <property type="nucleotide sequence ID" value="NC_019552.1"/>
</dbReference>
<accession>A0AAI8AMC7</accession>
<dbReference type="KEGG" id="mhs:MOS_015"/>
<keyword evidence="3 8" id="KW-0805">Transcription regulation</keyword>
<dbReference type="GeneID" id="93248160"/>
<evidence type="ECO:0000256" key="9">
    <source>
        <dbReference type="RuleBase" id="RU000556"/>
    </source>
</evidence>
<feature type="domain" description="Transcription elongation factor GreA/GreB N-terminal" evidence="11">
    <location>
        <begin position="10"/>
        <end position="79"/>
    </location>
</feature>
<evidence type="ECO:0000313" key="13">
    <source>
        <dbReference type="Proteomes" id="UP000009399"/>
    </source>
</evidence>
<dbReference type="GO" id="GO:0003677">
    <property type="term" value="F:DNA binding"/>
    <property type="evidence" value="ECO:0007669"/>
    <property type="project" value="UniProtKB-UniRule"/>
</dbReference>
<evidence type="ECO:0000256" key="8">
    <source>
        <dbReference type="HAMAP-Rule" id="MF_00105"/>
    </source>
</evidence>
<dbReference type="Gene3D" id="1.10.287.180">
    <property type="entry name" value="Transcription elongation factor, GreA/GreB, N-terminal domain"/>
    <property type="match status" value="1"/>
</dbReference>
<dbReference type="InterPro" id="IPR023459">
    <property type="entry name" value="Tscrpt_elong_fac_GreA/B_fam"/>
</dbReference>
<protein>
    <recommendedName>
        <fullName evidence="2 8">Transcription elongation factor GreA</fullName>
    </recommendedName>
    <alternativeName>
        <fullName evidence="7 8">Transcript cleavage factor GreA</fullName>
    </alternativeName>
</protein>
<dbReference type="InterPro" id="IPR028624">
    <property type="entry name" value="Tscrpt_elong_fac_GreA/B"/>
</dbReference>
<dbReference type="Pfam" id="PF01272">
    <property type="entry name" value="GreA_GreB"/>
    <property type="match status" value="1"/>
</dbReference>
<keyword evidence="12" id="KW-0648">Protein biosynthesis</keyword>
<dbReference type="InterPro" id="IPR036805">
    <property type="entry name" value="Tscrpt_elong_fac_GreA/B_N_sf"/>
</dbReference>
<dbReference type="InterPro" id="IPR036953">
    <property type="entry name" value="GreA/GreB_C_sf"/>
</dbReference>
<dbReference type="FunFam" id="1.10.287.180:FF:000001">
    <property type="entry name" value="Transcription elongation factor GreA"/>
    <property type="match status" value="1"/>
</dbReference>
<dbReference type="GO" id="GO:0006354">
    <property type="term" value="P:DNA-templated transcription elongation"/>
    <property type="evidence" value="ECO:0007669"/>
    <property type="project" value="TreeGrafter"/>
</dbReference>
<dbReference type="HAMAP" id="MF_00105">
    <property type="entry name" value="GreA_GreB"/>
    <property type="match status" value="1"/>
</dbReference>
<dbReference type="PROSITE" id="PS00829">
    <property type="entry name" value="GREAB_1"/>
    <property type="match status" value="1"/>
</dbReference>
<feature type="domain" description="Transcription elongation factor GreA/GreB C-terminal" evidence="10">
    <location>
        <begin position="88"/>
        <end position="160"/>
    </location>
</feature>
<keyword evidence="8" id="KW-0175">Coiled coil</keyword>
<dbReference type="PIRSF" id="PIRSF006092">
    <property type="entry name" value="GreA_GreB"/>
    <property type="match status" value="1"/>
</dbReference>
<comment type="similarity">
    <text evidence="1 8 9">Belongs to the GreA/GreB family.</text>
</comment>
<dbReference type="NCBIfam" id="TIGR01462">
    <property type="entry name" value="greA"/>
    <property type="match status" value="1"/>
</dbReference>
<evidence type="ECO:0000256" key="6">
    <source>
        <dbReference type="ARBA" id="ARBA00024916"/>
    </source>
</evidence>
<dbReference type="GO" id="GO:0032784">
    <property type="term" value="P:regulation of DNA-templated transcription elongation"/>
    <property type="evidence" value="ECO:0007669"/>
    <property type="project" value="UniProtKB-UniRule"/>
</dbReference>
<keyword evidence="12" id="KW-0251">Elongation factor</keyword>
<evidence type="ECO:0000256" key="1">
    <source>
        <dbReference type="ARBA" id="ARBA00008213"/>
    </source>
</evidence>
<proteinExistence type="inferred from homology"/>
<sequence length="164" mass="18305">MNLKDKKEEIFLTKESLESYKKELNQLINVERNKVIDEIKSAREQGDLSENAEYDAAREKQGIIEARILEIESILSKAKLIENTGLKSDEITIGSKVSILNLKTQTSHNVQIVGSLDANPFQNKISNLSPLASALIGRKAGEEVEIDVSEKYSVQILSINNDFS</sequence>
<evidence type="ECO:0000259" key="11">
    <source>
        <dbReference type="Pfam" id="PF03449"/>
    </source>
</evidence>
<keyword evidence="5 8" id="KW-0804">Transcription</keyword>
<dbReference type="NCBIfam" id="NF001263">
    <property type="entry name" value="PRK00226.1-4"/>
    <property type="match status" value="1"/>
</dbReference>
<dbReference type="SUPFAM" id="SSF46557">
    <property type="entry name" value="GreA transcript cleavage protein, N-terminal domain"/>
    <property type="match status" value="1"/>
</dbReference>
<dbReference type="GO" id="GO:0003746">
    <property type="term" value="F:translation elongation factor activity"/>
    <property type="evidence" value="ECO:0007669"/>
    <property type="project" value="UniProtKB-KW"/>
</dbReference>
<evidence type="ECO:0000259" key="10">
    <source>
        <dbReference type="Pfam" id="PF01272"/>
    </source>
</evidence>
<dbReference type="InterPro" id="IPR022691">
    <property type="entry name" value="Tscrpt_elong_fac_GreA/B_N"/>
</dbReference>
<dbReference type="Gene3D" id="3.10.50.30">
    <property type="entry name" value="Transcription elongation factor, GreA/GreB, C-terminal domain"/>
    <property type="match status" value="1"/>
</dbReference>
<dbReference type="GO" id="GO:0070063">
    <property type="term" value="F:RNA polymerase binding"/>
    <property type="evidence" value="ECO:0007669"/>
    <property type="project" value="InterPro"/>
</dbReference>
<evidence type="ECO:0000256" key="3">
    <source>
        <dbReference type="ARBA" id="ARBA00023015"/>
    </source>
</evidence>
<dbReference type="InterPro" id="IPR001437">
    <property type="entry name" value="Tscrpt_elong_fac_GreA/B_C"/>
</dbReference>
<keyword evidence="4 8" id="KW-0238">DNA-binding</keyword>
<evidence type="ECO:0000256" key="4">
    <source>
        <dbReference type="ARBA" id="ARBA00023125"/>
    </source>
</evidence>
<name>A0AAI8AMC7_MESHY</name>
<evidence type="ECO:0000256" key="7">
    <source>
        <dbReference type="ARBA" id="ARBA00030776"/>
    </source>
</evidence>
<organism evidence="12 13">
    <name type="scientific">Mesomycoplasma hyorhinis SK76</name>
    <dbReference type="NCBI Taxonomy" id="1118964"/>
    <lineage>
        <taxon>Bacteria</taxon>
        <taxon>Bacillati</taxon>
        <taxon>Mycoplasmatota</taxon>
        <taxon>Mycoplasmoidales</taxon>
        <taxon>Metamycoplasmataceae</taxon>
        <taxon>Mesomycoplasma</taxon>
    </lineage>
</organism>
<dbReference type="InterPro" id="IPR018151">
    <property type="entry name" value="TF_GreA/GreB_CS"/>
</dbReference>
<dbReference type="Pfam" id="PF03449">
    <property type="entry name" value="GreA_GreB_N"/>
    <property type="match status" value="1"/>
</dbReference>
<dbReference type="InterPro" id="IPR006359">
    <property type="entry name" value="Tscrpt_elong_fac_GreA"/>
</dbReference>
<dbReference type="Proteomes" id="UP000009399">
    <property type="component" value="Chromosome"/>
</dbReference>
<reference evidence="12 13" key="1">
    <citation type="journal article" date="2013" name="Genome Announc.">
        <title>Complete Genome Sequence of Mycoplasma hyorhinis Strain SK76.</title>
        <authorList>
            <person name="Goodison S."/>
            <person name="Urquidi V."/>
            <person name="Kumar D."/>
            <person name="Reyes L."/>
            <person name="Rosser C.J."/>
        </authorList>
    </citation>
    <scope>NUCLEOTIDE SEQUENCE [LARGE SCALE GENOMIC DNA]</scope>
    <source>
        <strain evidence="12 13">SK76</strain>
    </source>
</reference>
<evidence type="ECO:0000313" key="12">
    <source>
        <dbReference type="EMBL" id="AFX73949.1"/>
    </source>
</evidence>
<dbReference type="SUPFAM" id="SSF54534">
    <property type="entry name" value="FKBP-like"/>
    <property type="match status" value="1"/>
</dbReference>
<evidence type="ECO:0000256" key="5">
    <source>
        <dbReference type="ARBA" id="ARBA00023163"/>
    </source>
</evidence>
<evidence type="ECO:0000256" key="2">
    <source>
        <dbReference type="ARBA" id="ARBA00013729"/>
    </source>
</evidence>
<dbReference type="PANTHER" id="PTHR30437">
    <property type="entry name" value="TRANSCRIPTION ELONGATION FACTOR GREA"/>
    <property type="match status" value="1"/>
</dbReference>
<feature type="coiled-coil region" evidence="8">
    <location>
        <begin position="3"/>
        <end position="34"/>
    </location>
</feature>
<gene>
    <name evidence="8" type="primary">greA</name>
    <name evidence="12" type="ORF">MOS_015</name>
</gene>
<dbReference type="EMBL" id="CP003914">
    <property type="protein sequence ID" value="AFX73949.1"/>
    <property type="molecule type" value="Genomic_DNA"/>
</dbReference>
<dbReference type="PROSITE" id="PS00830">
    <property type="entry name" value="GREAB_2"/>
    <property type="match status" value="1"/>
</dbReference>
<dbReference type="AlphaFoldDB" id="A0AAI8AMC7"/>
<comment type="function">
    <text evidence="6 8 9">Necessary for efficient RNA polymerase transcription elongation past template-encoded arresting sites. The arresting sites in DNA have the property of trapping a certain fraction of elongating RNA polymerases that pass through, resulting in locked ternary complexes. Cleavage of the nascent transcript by cleavage factors such as GreA or GreB allows the resumption of elongation from the new 3'terminus. GreA releases sequences of 2 to 3 nucleotides.</text>
</comment>